<feature type="transmembrane region" description="Helical" evidence="2">
    <location>
        <begin position="12"/>
        <end position="32"/>
    </location>
</feature>
<feature type="region of interest" description="Disordered" evidence="1">
    <location>
        <begin position="39"/>
        <end position="61"/>
    </location>
</feature>
<keyword evidence="4" id="KW-1185">Reference proteome</keyword>
<reference evidence="3 4" key="1">
    <citation type="submission" date="2016-01" db="EMBL/GenBank/DDBJ databases">
        <title>The new phylogeny of the genus Mycobacterium.</title>
        <authorList>
            <person name="Tarcisio F."/>
            <person name="Conor M."/>
            <person name="Antonella G."/>
            <person name="Elisabetta G."/>
            <person name="Giulia F.S."/>
            <person name="Sara T."/>
            <person name="Anna F."/>
            <person name="Clotilde B."/>
            <person name="Roberto B."/>
            <person name="Veronica D.S."/>
            <person name="Fabio R."/>
            <person name="Monica P."/>
            <person name="Olivier J."/>
            <person name="Enrico T."/>
            <person name="Nicola S."/>
        </authorList>
    </citation>
    <scope>NUCLEOTIDE SEQUENCE [LARGE SCALE GENOMIC DNA]</scope>
    <source>
        <strain evidence="3 4">DSM 45176</strain>
    </source>
</reference>
<evidence type="ECO:0000313" key="4">
    <source>
        <dbReference type="Proteomes" id="UP000193087"/>
    </source>
</evidence>
<name>A0A1X2CHJ8_9MYCO</name>
<evidence type="ECO:0000313" key="3">
    <source>
        <dbReference type="EMBL" id="ORW75485.1"/>
    </source>
</evidence>
<evidence type="ECO:0000256" key="1">
    <source>
        <dbReference type="SAM" id="MobiDB-lite"/>
    </source>
</evidence>
<gene>
    <name evidence="3" type="ORF">AWC22_00940</name>
</gene>
<keyword evidence="2" id="KW-0472">Membrane</keyword>
<protein>
    <submittedName>
        <fullName evidence="3">Uncharacterized protein</fullName>
    </submittedName>
</protein>
<keyword evidence="2" id="KW-1133">Transmembrane helix</keyword>
<comment type="caution">
    <text evidence="3">The sequence shown here is derived from an EMBL/GenBank/DDBJ whole genome shotgun (WGS) entry which is preliminary data.</text>
</comment>
<dbReference type="Proteomes" id="UP000193087">
    <property type="component" value="Unassembled WGS sequence"/>
</dbReference>
<proteinExistence type="predicted"/>
<dbReference type="EMBL" id="LQPQ01000113">
    <property type="protein sequence ID" value="ORW75485.1"/>
    <property type="molecule type" value="Genomic_DNA"/>
</dbReference>
<accession>A0A1X2CHJ8</accession>
<dbReference type="AlphaFoldDB" id="A0A1X2CHJ8"/>
<organism evidence="3 4">
    <name type="scientific">Mycobacterium riyadhense</name>
    <dbReference type="NCBI Taxonomy" id="486698"/>
    <lineage>
        <taxon>Bacteria</taxon>
        <taxon>Bacillati</taxon>
        <taxon>Actinomycetota</taxon>
        <taxon>Actinomycetes</taxon>
        <taxon>Mycobacteriales</taxon>
        <taxon>Mycobacteriaceae</taxon>
        <taxon>Mycobacterium</taxon>
    </lineage>
</organism>
<feature type="region of interest" description="Disordered" evidence="1">
    <location>
        <begin position="105"/>
        <end position="146"/>
    </location>
</feature>
<keyword evidence="2" id="KW-0812">Transmembrane</keyword>
<sequence>MFQVAPMWNTVVTVPVSITVVAVPAYSVLAIARPPIRRRHPRPGLPPTRPLDGVTLDEPSANDQSVLTQAIAAIEAAPAASSSFGTPFDRAVLLFGIGLAWAHSPAPEAATDDPTPSRTPRRRRRSRPPASSLSGADPASVDRLIG</sequence>
<evidence type="ECO:0000256" key="2">
    <source>
        <dbReference type="SAM" id="Phobius"/>
    </source>
</evidence>
<feature type="compositionally biased region" description="Low complexity" evidence="1">
    <location>
        <begin position="105"/>
        <end position="118"/>
    </location>
</feature>